<organism evidence="2 3">
    <name type="scientific">Iamia majanohamensis</name>
    <dbReference type="NCBI Taxonomy" id="467976"/>
    <lineage>
        <taxon>Bacteria</taxon>
        <taxon>Bacillati</taxon>
        <taxon>Actinomycetota</taxon>
        <taxon>Acidimicrobiia</taxon>
        <taxon>Acidimicrobiales</taxon>
        <taxon>Iamiaceae</taxon>
        <taxon>Iamia</taxon>
    </lineage>
</organism>
<dbReference type="KEGG" id="ima:PO878_15535"/>
<feature type="transmembrane region" description="Helical" evidence="1">
    <location>
        <begin position="115"/>
        <end position="135"/>
    </location>
</feature>
<dbReference type="Proteomes" id="UP001216390">
    <property type="component" value="Chromosome"/>
</dbReference>
<reference evidence="2" key="1">
    <citation type="submission" date="2023-01" db="EMBL/GenBank/DDBJ databases">
        <title>The diversity of Class Acidimicrobiia in South China Sea sediment environments and the proposal of Iamia marina sp. nov., a novel species of the genus Iamia.</title>
        <authorList>
            <person name="He Y."/>
            <person name="Tian X."/>
        </authorList>
    </citation>
    <scope>NUCLEOTIDE SEQUENCE</scope>
    <source>
        <strain evidence="2">DSM 19957</strain>
    </source>
</reference>
<feature type="transmembrane region" description="Helical" evidence="1">
    <location>
        <begin position="60"/>
        <end position="76"/>
    </location>
</feature>
<dbReference type="EMBL" id="CP116942">
    <property type="protein sequence ID" value="WCO65914.1"/>
    <property type="molecule type" value="Genomic_DNA"/>
</dbReference>
<sequence length="140" mass="14905">MASAPTDVRSEAEAGEQGTPDRVARGMAVGLVAIGVLHFVSPGVFERIVPRVLGHAKELVYLSGVVEIASGVLIAVPRTRRTGALLAAATMVAVYPANWQMALDAGWPPRGAEGWGAWIRLPFQVPMVWLALRVARRAQA</sequence>
<gene>
    <name evidence="2" type="ORF">PO878_15535</name>
</gene>
<feature type="transmembrane region" description="Helical" evidence="1">
    <location>
        <begin position="83"/>
        <end position="103"/>
    </location>
</feature>
<accession>A0AAE9Y476</accession>
<feature type="transmembrane region" description="Helical" evidence="1">
    <location>
        <begin position="23"/>
        <end position="40"/>
    </location>
</feature>
<name>A0AAE9Y476_9ACTN</name>
<dbReference type="PANTHER" id="PTHR36974:SF1">
    <property type="entry name" value="DOXX FAMILY MEMBRANE PROTEIN"/>
    <property type="match status" value="1"/>
</dbReference>
<keyword evidence="1" id="KW-1133">Transmembrane helix</keyword>
<keyword evidence="1" id="KW-0812">Transmembrane</keyword>
<dbReference type="Pfam" id="PF13781">
    <property type="entry name" value="DoxX_3"/>
    <property type="match status" value="1"/>
</dbReference>
<dbReference type="RefSeq" id="WP_272735440.1">
    <property type="nucleotide sequence ID" value="NZ_CP116942.1"/>
</dbReference>
<evidence type="ECO:0000313" key="2">
    <source>
        <dbReference type="EMBL" id="WCO65914.1"/>
    </source>
</evidence>
<keyword evidence="1" id="KW-0472">Membrane</keyword>
<dbReference type="AlphaFoldDB" id="A0AAE9Y476"/>
<proteinExistence type="predicted"/>
<protein>
    <submittedName>
        <fullName evidence="2">DoxX-like family protein</fullName>
    </submittedName>
</protein>
<evidence type="ECO:0000256" key="1">
    <source>
        <dbReference type="SAM" id="Phobius"/>
    </source>
</evidence>
<dbReference type="PANTHER" id="PTHR36974">
    <property type="entry name" value="MEMBRANE PROTEIN-RELATED"/>
    <property type="match status" value="1"/>
</dbReference>
<keyword evidence="3" id="KW-1185">Reference proteome</keyword>
<evidence type="ECO:0000313" key="3">
    <source>
        <dbReference type="Proteomes" id="UP001216390"/>
    </source>
</evidence>
<dbReference type="InterPro" id="IPR025695">
    <property type="entry name" value="DoxX-like"/>
</dbReference>